<dbReference type="EMBL" id="SMMG02000005">
    <property type="protein sequence ID" value="KAA3473228.1"/>
    <property type="molecule type" value="Genomic_DNA"/>
</dbReference>
<keyword evidence="2" id="KW-1185">Reference proteome</keyword>
<dbReference type="OrthoDB" id="1702682at2759"/>
<protein>
    <submittedName>
        <fullName evidence="1">Aspartic peptidase</fullName>
    </submittedName>
</protein>
<dbReference type="AlphaFoldDB" id="A0A5B6VW93"/>
<accession>A0A5B6VW93</accession>
<name>A0A5B6VW93_9ROSI</name>
<gene>
    <name evidence="1" type="ORF">EPI10_023627</name>
</gene>
<comment type="caution">
    <text evidence="1">The sequence shown here is derived from an EMBL/GenBank/DDBJ whole genome shotgun (WGS) entry which is preliminary data.</text>
</comment>
<sequence length="111" mass="12172">MKTNSMKAASVFNLDAIVILSIQVEALNKKIDVMQCDANRVGMINSECLPFDSSTKNEQVNFMDLKITLIAITIMQVGGTIQISVEVVKKIKGHNPSEFSATLSAREETKP</sequence>
<dbReference type="Proteomes" id="UP000325315">
    <property type="component" value="Unassembled WGS sequence"/>
</dbReference>
<evidence type="ECO:0000313" key="2">
    <source>
        <dbReference type="Proteomes" id="UP000325315"/>
    </source>
</evidence>
<organism evidence="1 2">
    <name type="scientific">Gossypium australe</name>
    <dbReference type="NCBI Taxonomy" id="47621"/>
    <lineage>
        <taxon>Eukaryota</taxon>
        <taxon>Viridiplantae</taxon>
        <taxon>Streptophyta</taxon>
        <taxon>Embryophyta</taxon>
        <taxon>Tracheophyta</taxon>
        <taxon>Spermatophyta</taxon>
        <taxon>Magnoliopsida</taxon>
        <taxon>eudicotyledons</taxon>
        <taxon>Gunneridae</taxon>
        <taxon>Pentapetalae</taxon>
        <taxon>rosids</taxon>
        <taxon>malvids</taxon>
        <taxon>Malvales</taxon>
        <taxon>Malvaceae</taxon>
        <taxon>Malvoideae</taxon>
        <taxon>Gossypium</taxon>
    </lineage>
</organism>
<evidence type="ECO:0000313" key="1">
    <source>
        <dbReference type="EMBL" id="KAA3473228.1"/>
    </source>
</evidence>
<proteinExistence type="predicted"/>
<reference evidence="2" key="1">
    <citation type="journal article" date="2019" name="Plant Biotechnol. J.">
        <title>Genome sequencing of the Australian wild diploid species Gossypium australe highlights disease resistance and delayed gland morphogenesis.</title>
        <authorList>
            <person name="Cai Y."/>
            <person name="Cai X."/>
            <person name="Wang Q."/>
            <person name="Wang P."/>
            <person name="Zhang Y."/>
            <person name="Cai C."/>
            <person name="Xu Y."/>
            <person name="Wang K."/>
            <person name="Zhou Z."/>
            <person name="Wang C."/>
            <person name="Geng S."/>
            <person name="Li B."/>
            <person name="Dong Q."/>
            <person name="Hou Y."/>
            <person name="Wang H."/>
            <person name="Ai P."/>
            <person name="Liu Z."/>
            <person name="Yi F."/>
            <person name="Sun M."/>
            <person name="An G."/>
            <person name="Cheng J."/>
            <person name="Zhang Y."/>
            <person name="Shi Q."/>
            <person name="Xie Y."/>
            <person name="Shi X."/>
            <person name="Chang Y."/>
            <person name="Huang F."/>
            <person name="Chen Y."/>
            <person name="Hong S."/>
            <person name="Mi L."/>
            <person name="Sun Q."/>
            <person name="Zhang L."/>
            <person name="Zhou B."/>
            <person name="Peng R."/>
            <person name="Zhang X."/>
            <person name="Liu F."/>
        </authorList>
    </citation>
    <scope>NUCLEOTIDE SEQUENCE [LARGE SCALE GENOMIC DNA]</scope>
    <source>
        <strain evidence="2">cv. PA1801</strain>
    </source>
</reference>